<dbReference type="PANTHER" id="PTHR43281:SF1">
    <property type="entry name" value="FARNESYL DIPHOSPHATE SYNTHASE"/>
    <property type="match status" value="1"/>
</dbReference>
<dbReference type="Pfam" id="PF00348">
    <property type="entry name" value="polyprenyl_synt"/>
    <property type="match status" value="1"/>
</dbReference>
<name>A0AA35WFD5_GEOBA</name>
<dbReference type="InterPro" id="IPR008949">
    <property type="entry name" value="Isoprenoid_synthase_dom_sf"/>
</dbReference>
<dbReference type="CDD" id="cd00867">
    <property type="entry name" value="Trans_IPPS"/>
    <property type="match status" value="1"/>
</dbReference>
<gene>
    <name evidence="6" type="ORF">GBAR_LOCUS11159</name>
</gene>
<evidence type="ECO:0000256" key="3">
    <source>
        <dbReference type="ARBA" id="ARBA00022723"/>
    </source>
</evidence>
<evidence type="ECO:0000313" key="7">
    <source>
        <dbReference type="Proteomes" id="UP001174909"/>
    </source>
</evidence>
<comment type="cofactor">
    <cofactor evidence="1">
        <name>Mg(2+)</name>
        <dbReference type="ChEBI" id="CHEBI:18420"/>
    </cofactor>
</comment>
<keyword evidence="3" id="KW-0479">Metal-binding</keyword>
<evidence type="ECO:0000256" key="1">
    <source>
        <dbReference type="ARBA" id="ARBA00001946"/>
    </source>
</evidence>
<evidence type="ECO:0000313" key="6">
    <source>
        <dbReference type="EMBL" id="CAI8018399.1"/>
    </source>
</evidence>
<dbReference type="SUPFAM" id="SSF48576">
    <property type="entry name" value="Terpenoid synthases"/>
    <property type="match status" value="1"/>
</dbReference>
<keyword evidence="7" id="KW-1185">Reference proteome</keyword>
<dbReference type="AlphaFoldDB" id="A0AA35WFD5"/>
<keyword evidence="5" id="KW-0414">Isoprene biosynthesis</keyword>
<dbReference type="PANTHER" id="PTHR43281">
    <property type="entry name" value="FARNESYL DIPHOSPHATE SYNTHASE"/>
    <property type="match status" value="1"/>
</dbReference>
<evidence type="ECO:0000256" key="2">
    <source>
        <dbReference type="ARBA" id="ARBA00022679"/>
    </source>
</evidence>
<dbReference type="GO" id="GO:0004659">
    <property type="term" value="F:prenyltransferase activity"/>
    <property type="evidence" value="ECO:0007669"/>
    <property type="project" value="InterPro"/>
</dbReference>
<dbReference type="EMBL" id="CASHTH010001687">
    <property type="protein sequence ID" value="CAI8018399.1"/>
    <property type="molecule type" value="Genomic_DNA"/>
</dbReference>
<sequence length="232" mass="24448">MLYDLLRYHLGWVDERGNPADDAITPLHHCGALAMASSEAVGGGHPGAASAAAAVELAYNFVLVHNDVQAGRIDQDNDRPSIWWVWGPSQAINAGDGLHALARFVLMRLSDAGATSDIVLAGLQSLDQACLTLCEEKSGALAGCAARLGALASGAEAATADALELWGLKLGMARQVREDISDLWGRSGDGFTPANILNKKKSLPLIHALQNSDTAAKRELGAIYMKRVLEPG</sequence>
<reference evidence="6" key="1">
    <citation type="submission" date="2023-03" db="EMBL/GenBank/DDBJ databases">
        <authorList>
            <person name="Steffen K."/>
            <person name="Cardenas P."/>
        </authorList>
    </citation>
    <scope>NUCLEOTIDE SEQUENCE</scope>
</reference>
<dbReference type="InterPro" id="IPR000092">
    <property type="entry name" value="Polyprenyl_synt"/>
</dbReference>
<keyword evidence="4" id="KW-0460">Magnesium</keyword>
<organism evidence="6 7">
    <name type="scientific">Geodia barretti</name>
    <name type="common">Barrett's horny sponge</name>
    <dbReference type="NCBI Taxonomy" id="519541"/>
    <lineage>
        <taxon>Eukaryota</taxon>
        <taxon>Metazoa</taxon>
        <taxon>Porifera</taxon>
        <taxon>Demospongiae</taxon>
        <taxon>Heteroscleromorpha</taxon>
        <taxon>Tetractinellida</taxon>
        <taxon>Astrophorina</taxon>
        <taxon>Geodiidae</taxon>
        <taxon>Geodia</taxon>
    </lineage>
</organism>
<comment type="caution">
    <text evidence="6">The sequence shown here is derived from an EMBL/GenBank/DDBJ whole genome shotgun (WGS) entry which is preliminary data.</text>
</comment>
<protein>
    <submittedName>
        <fullName evidence="6">(2E,6E)-farnesyl diphosphate synthase</fullName>
    </submittedName>
</protein>
<dbReference type="GO" id="GO:0046872">
    <property type="term" value="F:metal ion binding"/>
    <property type="evidence" value="ECO:0007669"/>
    <property type="project" value="UniProtKB-KW"/>
</dbReference>
<accession>A0AA35WFD5</accession>
<keyword evidence="2" id="KW-0808">Transferase</keyword>
<dbReference type="Gene3D" id="1.10.600.10">
    <property type="entry name" value="Farnesyl Diphosphate Synthase"/>
    <property type="match status" value="1"/>
</dbReference>
<evidence type="ECO:0000256" key="4">
    <source>
        <dbReference type="ARBA" id="ARBA00022842"/>
    </source>
</evidence>
<dbReference type="GO" id="GO:0008299">
    <property type="term" value="P:isoprenoid biosynthetic process"/>
    <property type="evidence" value="ECO:0007669"/>
    <property type="project" value="UniProtKB-KW"/>
</dbReference>
<dbReference type="Proteomes" id="UP001174909">
    <property type="component" value="Unassembled WGS sequence"/>
</dbReference>
<proteinExistence type="predicted"/>
<evidence type="ECO:0000256" key="5">
    <source>
        <dbReference type="ARBA" id="ARBA00023229"/>
    </source>
</evidence>